<dbReference type="EMBL" id="MN977366">
    <property type="protein sequence ID" value="QID02851.1"/>
    <property type="molecule type" value="Genomic_DNA"/>
</dbReference>
<sequence length="209" mass="24083">MDLNLLELQFLAFPYFVTELYDAESFLIHFDLQYSYLHFSMSPKLYTILKNNNIKAEAVFENLHLAKSRDRAKNTLRDLAGIYIIINLVDGVSMYVGSASTNRLYSRLMMHLYYLKGNSRLATSVKELGKKNFAFVVVDIISEKITDKTNLTLLSSEQYFIDLLKPSYNILPLAGNSFGYKHTSEITSKLRDNYSVKFSGFKLINSKFF</sequence>
<evidence type="ECO:0000313" key="2">
    <source>
        <dbReference type="EMBL" id="QID02851.1"/>
    </source>
</evidence>
<proteinExistence type="predicted"/>
<keyword evidence="2" id="KW-0496">Mitochondrion</keyword>
<dbReference type="SMART" id="SM00465">
    <property type="entry name" value="GIYc"/>
    <property type="match status" value="1"/>
</dbReference>
<dbReference type="AlphaFoldDB" id="A0A6G6A4U7"/>
<protein>
    <recommendedName>
        <fullName evidence="1">GIY-YIG domain-containing protein</fullName>
    </recommendedName>
</protein>
<feature type="domain" description="GIY-YIG" evidence="1">
    <location>
        <begin position="78"/>
        <end position="170"/>
    </location>
</feature>
<dbReference type="Gene3D" id="3.40.1440.10">
    <property type="entry name" value="GIY-YIG endonuclease"/>
    <property type="match status" value="1"/>
</dbReference>
<dbReference type="InterPro" id="IPR035901">
    <property type="entry name" value="GIY-YIG_endonuc_sf"/>
</dbReference>
<dbReference type="GO" id="GO:0004519">
    <property type="term" value="F:endonuclease activity"/>
    <property type="evidence" value="ECO:0007669"/>
    <property type="project" value="InterPro"/>
</dbReference>
<gene>
    <name evidence="2" type="primary">orf209</name>
</gene>
<evidence type="ECO:0000259" key="1">
    <source>
        <dbReference type="PROSITE" id="PS50164"/>
    </source>
</evidence>
<geneLocation type="mitochondrion" evidence="2"/>
<dbReference type="InterPro" id="IPR006350">
    <property type="entry name" value="Intron_endoG1"/>
</dbReference>
<name>A0A6G6A4U7_ORBOL</name>
<organism evidence="2">
    <name type="scientific">Orbilia oligospora</name>
    <name type="common">Nematode-trapping fungus</name>
    <name type="synonym">Arthrobotrys oligospora</name>
    <dbReference type="NCBI Taxonomy" id="2813651"/>
    <lineage>
        <taxon>Eukaryota</taxon>
        <taxon>Fungi</taxon>
        <taxon>Dikarya</taxon>
        <taxon>Ascomycota</taxon>
        <taxon>Pezizomycotina</taxon>
        <taxon>Orbiliomycetes</taxon>
        <taxon>Orbiliales</taxon>
        <taxon>Orbiliaceae</taxon>
        <taxon>Orbilia</taxon>
    </lineage>
</organism>
<dbReference type="InterPro" id="IPR000305">
    <property type="entry name" value="GIY-YIG_endonuc"/>
</dbReference>
<accession>A0A6G6A4U7</accession>
<dbReference type="NCBIfam" id="TIGR01453">
    <property type="entry name" value="grpIintron_endo"/>
    <property type="match status" value="1"/>
</dbReference>
<dbReference type="PROSITE" id="PS50164">
    <property type="entry name" value="GIY_YIG"/>
    <property type="match status" value="1"/>
</dbReference>
<dbReference type="Pfam" id="PF01541">
    <property type="entry name" value="GIY-YIG"/>
    <property type="match status" value="1"/>
</dbReference>
<dbReference type="SUPFAM" id="SSF82771">
    <property type="entry name" value="GIY-YIG endonuclease"/>
    <property type="match status" value="1"/>
</dbReference>
<reference evidence="2" key="1">
    <citation type="submission" date="2020-01" db="EMBL/GenBank/DDBJ databases">
        <authorList>
            <person name="Fang M.L."/>
            <person name="Zhang Y."/>
        </authorList>
    </citation>
    <scope>NUCLEOTIDE SEQUENCE</scope>
    <source>
        <strain evidence="2">YMF1.03037</strain>
    </source>
</reference>